<feature type="transmembrane region" description="Helical" evidence="1">
    <location>
        <begin position="60"/>
        <end position="78"/>
    </location>
</feature>
<evidence type="ECO:0000256" key="1">
    <source>
        <dbReference type="SAM" id="Phobius"/>
    </source>
</evidence>
<evidence type="ECO:0008006" key="4">
    <source>
        <dbReference type="Google" id="ProtNLM"/>
    </source>
</evidence>
<feature type="transmembrane region" description="Helical" evidence="1">
    <location>
        <begin position="35"/>
        <end position="54"/>
    </location>
</feature>
<keyword evidence="1" id="KW-0472">Membrane</keyword>
<sequence length="175" mass="19815">MADGWQGILNPGEKVLWQGQPDTAPDWTGWKLSDGLFGGAFAGFAIFWMVMALGQLPGGSFFGLVFPLFGLPFLALGLQRAGGERLWHAYTRRCTWYTLTDERAFIATAILRKRSFDAYPITHQTRIDLEGRNLWFATDIVKTPDGTEQRRVGFTHLTDPRPIHDLMRQVQREAT</sequence>
<protein>
    <recommendedName>
        <fullName evidence="4">Aspartate carbamoyltransferase catalytic subunit</fullName>
    </recommendedName>
</protein>
<reference evidence="2 3" key="1">
    <citation type="submission" date="2019-03" db="EMBL/GenBank/DDBJ databases">
        <title>Rhodobacteraceae bacterium SM1902, a new member of the family Rhodobacteraceae isolated from Yantai.</title>
        <authorList>
            <person name="Sun Y."/>
        </authorList>
    </citation>
    <scope>NUCLEOTIDE SEQUENCE [LARGE SCALE GENOMIC DNA]</scope>
    <source>
        <strain evidence="2 3">SM1902</strain>
    </source>
</reference>
<keyword evidence="3" id="KW-1185">Reference proteome</keyword>
<dbReference type="EMBL" id="SMZO01000017">
    <property type="protein sequence ID" value="TDL88091.1"/>
    <property type="molecule type" value="Genomic_DNA"/>
</dbReference>
<evidence type="ECO:0000313" key="3">
    <source>
        <dbReference type="Proteomes" id="UP000294562"/>
    </source>
</evidence>
<keyword evidence="1" id="KW-0812">Transmembrane</keyword>
<dbReference type="RefSeq" id="WP_133342646.1">
    <property type="nucleotide sequence ID" value="NZ_SMZO01000017.1"/>
</dbReference>
<name>A0A4R6AU25_9RHOB</name>
<organism evidence="2 3">
    <name type="scientific">Meridianimarinicoccus aquatilis</name>
    <dbReference type="NCBI Taxonomy" id="2552766"/>
    <lineage>
        <taxon>Bacteria</taxon>
        <taxon>Pseudomonadati</taxon>
        <taxon>Pseudomonadota</taxon>
        <taxon>Alphaproteobacteria</taxon>
        <taxon>Rhodobacterales</taxon>
        <taxon>Paracoccaceae</taxon>
        <taxon>Meridianimarinicoccus</taxon>
    </lineage>
</organism>
<comment type="caution">
    <text evidence="2">The sequence shown here is derived from an EMBL/GenBank/DDBJ whole genome shotgun (WGS) entry which is preliminary data.</text>
</comment>
<proteinExistence type="predicted"/>
<dbReference type="Proteomes" id="UP000294562">
    <property type="component" value="Unassembled WGS sequence"/>
</dbReference>
<dbReference type="OrthoDB" id="199424at2"/>
<gene>
    <name evidence="2" type="ORF">E2L05_09320</name>
</gene>
<keyword evidence="1" id="KW-1133">Transmembrane helix</keyword>
<accession>A0A4R6AU25</accession>
<dbReference type="AlphaFoldDB" id="A0A4R6AU25"/>
<evidence type="ECO:0000313" key="2">
    <source>
        <dbReference type="EMBL" id="TDL88091.1"/>
    </source>
</evidence>